<dbReference type="Gene3D" id="1.10.530.10">
    <property type="match status" value="1"/>
</dbReference>
<protein>
    <submittedName>
        <fullName evidence="3">Mannosyl-glycoprotein endo-beta-N-acetylglucosamidase</fullName>
    </submittedName>
</protein>
<reference evidence="3 4" key="1">
    <citation type="submission" date="2018-10" db="EMBL/GenBank/DDBJ databases">
        <title>Robbsia sp. DHC34, isolated from soil.</title>
        <authorList>
            <person name="Gao Z.-H."/>
            <person name="Qiu L.-H."/>
        </authorList>
    </citation>
    <scope>NUCLEOTIDE SEQUENCE [LARGE SCALE GENOMIC DNA]</scope>
    <source>
        <strain evidence="3 4">DHC34</strain>
    </source>
</reference>
<dbReference type="PRINTS" id="PR01002">
    <property type="entry name" value="FLGFLGJ"/>
</dbReference>
<dbReference type="InterPro" id="IPR002901">
    <property type="entry name" value="MGlyc_endo_b_GlcNAc-like_dom"/>
</dbReference>
<dbReference type="AlphaFoldDB" id="A0A494WZ21"/>
<dbReference type="Pfam" id="PF01832">
    <property type="entry name" value="Glucosaminidase"/>
    <property type="match status" value="1"/>
</dbReference>
<name>A0A494WZ21_9BURK</name>
<evidence type="ECO:0000313" key="3">
    <source>
        <dbReference type="EMBL" id="RKP43785.1"/>
    </source>
</evidence>
<dbReference type="PANTHER" id="PTHR33308:SF9">
    <property type="entry name" value="PEPTIDOGLYCAN HYDROLASE FLGJ"/>
    <property type="match status" value="1"/>
</dbReference>
<evidence type="ECO:0000313" key="4">
    <source>
        <dbReference type="Proteomes" id="UP000270342"/>
    </source>
</evidence>
<sequence>MTPQETFIATLAPLAQASAARTRIPASFCVAEAALESGWGTSMLATEAHNLFGVKADPSWHGPTWALRTREVVNGQYVVVPANWRSYPDWASALSDHALFLMNNPRYAHAFDCTDGEAFAHAVAAAGYSTEPDYADRLISTMRARNLKALDVVST</sequence>
<feature type="domain" description="Mannosyl-glycoprotein endo-beta-N-acetylglucosamidase-like" evidence="2">
    <location>
        <begin position="3"/>
        <end position="151"/>
    </location>
</feature>
<proteinExistence type="predicted"/>
<keyword evidence="1" id="KW-0378">Hydrolase</keyword>
<organism evidence="3 4">
    <name type="scientific">Pararobbsia silviterrae</name>
    <dbReference type="NCBI Taxonomy" id="1792498"/>
    <lineage>
        <taxon>Bacteria</taxon>
        <taxon>Pseudomonadati</taxon>
        <taxon>Pseudomonadota</taxon>
        <taxon>Betaproteobacteria</taxon>
        <taxon>Burkholderiales</taxon>
        <taxon>Burkholderiaceae</taxon>
        <taxon>Pararobbsia</taxon>
    </lineage>
</organism>
<keyword evidence="4" id="KW-1185">Reference proteome</keyword>
<gene>
    <name evidence="3" type="ORF">D7S86_28355</name>
</gene>
<accession>A0A494WZ21</accession>
<dbReference type="EMBL" id="RBZU01000024">
    <property type="protein sequence ID" value="RKP43785.1"/>
    <property type="molecule type" value="Genomic_DNA"/>
</dbReference>
<evidence type="ECO:0000256" key="1">
    <source>
        <dbReference type="ARBA" id="ARBA00022801"/>
    </source>
</evidence>
<comment type="caution">
    <text evidence="3">The sequence shown here is derived from an EMBL/GenBank/DDBJ whole genome shotgun (WGS) entry which is preliminary data.</text>
</comment>
<dbReference type="SMART" id="SM00047">
    <property type="entry name" value="LYZ2"/>
    <property type="match status" value="1"/>
</dbReference>
<dbReference type="GO" id="GO:0071973">
    <property type="term" value="P:bacterial-type flagellum-dependent cell motility"/>
    <property type="evidence" value="ECO:0007669"/>
    <property type="project" value="TreeGrafter"/>
</dbReference>
<dbReference type="Gene3D" id="2.10.70.40">
    <property type="entry name" value="peptidoglycan hydrolase"/>
    <property type="match status" value="1"/>
</dbReference>
<dbReference type="InterPro" id="IPR051056">
    <property type="entry name" value="Glycosyl_Hydrolase_73"/>
</dbReference>
<dbReference type="Proteomes" id="UP000270342">
    <property type="component" value="Unassembled WGS sequence"/>
</dbReference>
<dbReference type="OrthoDB" id="289937at2"/>
<dbReference type="GO" id="GO:0004040">
    <property type="term" value="F:amidase activity"/>
    <property type="evidence" value="ECO:0007669"/>
    <property type="project" value="InterPro"/>
</dbReference>
<dbReference type="RefSeq" id="WP_121091484.1">
    <property type="nucleotide sequence ID" value="NZ_RBZU01000024.1"/>
</dbReference>
<dbReference type="PANTHER" id="PTHR33308">
    <property type="entry name" value="PEPTIDOGLYCAN HYDROLASE FLGJ"/>
    <property type="match status" value="1"/>
</dbReference>
<evidence type="ECO:0000259" key="2">
    <source>
        <dbReference type="SMART" id="SM00047"/>
    </source>
</evidence>